<proteinExistence type="predicted"/>
<comment type="caution">
    <text evidence="2">The sequence shown here is derived from an EMBL/GenBank/DDBJ whole genome shotgun (WGS) entry which is preliminary data.</text>
</comment>
<dbReference type="Pfam" id="PF05553">
    <property type="entry name" value="DUF761"/>
    <property type="match status" value="1"/>
</dbReference>
<gene>
    <name evidence="2" type="ORF">SAY86_001994</name>
</gene>
<reference evidence="2 3" key="1">
    <citation type="journal article" date="2023" name="Hortic Res">
        <title>Pangenome of water caltrop reveals structural variations and asymmetric subgenome divergence after allopolyploidization.</title>
        <authorList>
            <person name="Zhang X."/>
            <person name="Chen Y."/>
            <person name="Wang L."/>
            <person name="Yuan Y."/>
            <person name="Fang M."/>
            <person name="Shi L."/>
            <person name="Lu R."/>
            <person name="Comes H.P."/>
            <person name="Ma Y."/>
            <person name="Chen Y."/>
            <person name="Huang G."/>
            <person name="Zhou Y."/>
            <person name="Zheng Z."/>
            <person name="Qiu Y."/>
        </authorList>
    </citation>
    <scope>NUCLEOTIDE SEQUENCE [LARGE SCALE GENOMIC DNA]</scope>
    <source>
        <strain evidence="2">F231</strain>
    </source>
</reference>
<accession>A0AAN7LPV6</accession>
<dbReference type="AlphaFoldDB" id="A0AAN7LPV6"/>
<sequence>METSYSTVVRRLRRAVNKVRFLLNFRLHKWLFSGALRGSPGHRRLSFGDRPGLSLCTEGVESNDAATSSGQASRQLSLQRTISSPNYSDQDCDDINKKADIFIANFYRQLELERQISLELRYCRGNSFESMKSP</sequence>
<protein>
    <submittedName>
        <fullName evidence="2">Uncharacterized protein</fullName>
    </submittedName>
</protein>
<feature type="compositionally biased region" description="Polar residues" evidence="1">
    <location>
        <begin position="64"/>
        <end position="89"/>
    </location>
</feature>
<dbReference type="InterPro" id="IPR008480">
    <property type="entry name" value="DUF761_pln"/>
</dbReference>
<evidence type="ECO:0000256" key="1">
    <source>
        <dbReference type="SAM" id="MobiDB-lite"/>
    </source>
</evidence>
<dbReference type="Proteomes" id="UP001346149">
    <property type="component" value="Unassembled WGS sequence"/>
</dbReference>
<organism evidence="2 3">
    <name type="scientific">Trapa natans</name>
    <name type="common">Water chestnut</name>
    <dbReference type="NCBI Taxonomy" id="22666"/>
    <lineage>
        <taxon>Eukaryota</taxon>
        <taxon>Viridiplantae</taxon>
        <taxon>Streptophyta</taxon>
        <taxon>Embryophyta</taxon>
        <taxon>Tracheophyta</taxon>
        <taxon>Spermatophyta</taxon>
        <taxon>Magnoliopsida</taxon>
        <taxon>eudicotyledons</taxon>
        <taxon>Gunneridae</taxon>
        <taxon>Pentapetalae</taxon>
        <taxon>rosids</taxon>
        <taxon>malvids</taxon>
        <taxon>Myrtales</taxon>
        <taxon>Lythraceae</taxon>
        <taxon>Trapa</taxon>
    </lineage>
</organism>
<evidence type="ECO:0000313" key="3">
    <source>
        <dbReference type="Proteomes" id="UP001346149"/>
    </source>
</evidence>
<name>A0AAN7LPV6_TRANT</name>
<evidence type="ECO:0000313" key="2">
    <source>
        <dbReference type="EMBL" id="KAK4785305.1"/>
    </source>
</evidence>
<keyword evidence="3" id="KW-1185">Reference proteome</keyword>
<feature type="region of interest" description="Disordered" evidence="1">
    <location>
        <begin position="60"/>
        <end position="90"/>
    </location>
</feature>
<dbReference type="EMBL" id="JAXQNO010000013">
    <property type="protein sequence ID" value="KAK4785305.1"/>
    <property type="molecule type" value="Genomic_DNA"/>
</dbReference>